<evidence type="ECO:0000313" key="8">
    <source>
        <dbReference type="EMBL" id="SEM83778.1"/>
    </source>
</evidence>
<protein>
    <submittedName>
        <fullName evidence="8">Osmoprotectant transport system permease protein</fullName>
    </submittedName>
</protein>
<feature type="transmembrane region" description="Helical" evidence="6">
    <location>
        <begin position="181"/>
        <end position="204"/>
    </location>
</feature>
<evidence type="ECO:0000259" key="7">
    <source>
        <dbReference type="PROSITE" id="PS50928"/>
    </source>
</evidence>
<dbReference type="InterPro" id="IPR051204">
    <property type="entry name" value="ABC_transp_perm/SBD"/>
</dbReference>
<name>A0ABY1ACQ4_9LACO</name>
<feature type="transmembrane region" description="Helical" evidence="6">
    <location>
        <begin position="20"/>
        <end position="42"/>
    </location>
</feature>
<feature type="transmembrane region" description="Helical" evidence="6">
    <location>
        <begin position="62"/>
        <end position="80"/>
    </location>
</feature>
<feature type="domain" description="ABC transmembrane type-1" evidence="7">
    <location>
        <begin position="21"/>
        <end position="200"/>
    </location>
</feature>
<comment type="subcellular location">
    <subcellularLocation>
        <location evidence="6">Cell membrane</location>
        <topology evidence="6">Multi-pass membrane protein</topology>
    </subcellularLocation>
    <subcellularLocation>
        <location evidence="1">Membrane</location>
        <topology evidence="1">Multi-pass membrane protein</topology>
    </subcellularLocation>
</comment>
<dbReference type="PANTHER" id="PTHR30177:SF4">
    <property type="entry name" value="OSMOPROTECTANT IMPORT PERMEASE PROTEIN OSMW"/>
    <property type="match status" value="1"/>
</dbReference>
<dbReference type="InterPro" id="IPR035906">
    <property type="entry name" value="MetI-like_sf"/>
</dbReference>
<evidence type="ECO:0000256" key="5">
    <source>
        <dbReference type="ARBA" id="ARBA00023136"/>
    </source>
</evidence>
<keyword evidence="2 6" id="KW-0813">Transport</keyword>
<evidence type="ECO:0000256" key="3">
    <source>
        <dbReference type="ARBA" id="ARBA00022692"/>
    </source>
</evidence>
<organism evidence="8 9">
    <name type="scientific">Ligilactobacillus ruminis</name>
    <dbReference type="NCBI Taxonomy" id="1623"/>
    <lineage>
        <taxon>Bacteria</taxon>
        <taxon>Bacillati</taxon>
        <taxon>Bacillota</taxon>
        <taxon>Bacilli</taxon>
        <taxon>Lactobacillales</taxon>
        <taxon>Lactobacillaceae</taxon>
        <taxon>Ligilactobacillus</taxon>
    </lineage>
</organism>
<comment type="similarity">
    <text evidence="6">Belongs to the binding-protein-dependent transport system permease family.</text>
</comment>
<evidence type="ECO:0000313" key="9">
    <source>
        <dbReference type="Proteomes" id="UP000182089"/>
    </source>
</evidence>
<evidence type="ECO:0000256" key="2">
    <source>
        <dbReference type="ARBA" id="ARBA00022448"/>
    </source>
</evidence>
<dbReference type="PROSITE" id="PS50928">
    <property type="entry name" value="ABC_TM1"/>
    <property type="match status" value="1"/>
</dbReference>
<accession>A0ABY1ACQ4</accession>
<keyword evidence="3 6" id="KW-0812">Transmembrane</keyword>
<sequence length="212" mass="22671">MLLKQILVYFQTNSGEYFTAVLQHLALSFGTLLLAFIIAFPLGVIGSRSKMVAGLCSSFAQVLRIVPSLALLFILIPLIGVGVLPALVALVVLALPPLVINTILGFNEVDRNLQEVGLGLGMSPRQLFFKVQLPLALPYILNGVKLALVEVIASATLATYIGAGGLGTLIFTGLGLYRMDLLLIGGISVALLSLMFMFIFDLVIGKVKRDVK</sequence>
<dbReference type="Proteomes" id="UP000182089">
    <property type="component" value="Unassembled WGS sequence"/>
</dbReference>
<evidence type="ECO:0000256" key="6">
    <source>
        <dbReference type="RuleBase" id="RU363032"/>
    </source>
</evidence>
<feature type="transmembrane region" description="Helical" evidence="6">
    <location>
        <begin position="151"/>
        <end position="174"/>
    </location>
</feature>
<gene>
    <name evidence="8" type="ORF">SAMN05216431_11030</name>
</gene>
<dbReference type="EMBL" id="FOCC01000010">
    <property type="protein sequence ID" value="SEM83778.1"/>
    <property type="molecule type" value="Genomic_DNA"/>
</dbReference>
<evidence type="ECO:0000256" key="4">
    <source>
        <dbReference type="ARBA" id="ARBA00022989"/>
    </source>
</evidence>
<dbReference type="CDD" id="cd06261">
    <property type="entry name" value="TM_PBP2"/>
    <property type="match status" value="1"/>
</dbReference>
<comment type="caution">
    <text evidence="8">The sequence shown here is derived from an EMBL/GenBank/DDBJ whole genome shotgun (WGS) entry which is preliminary data.</text>
</comment>
<keyword evidence="4 6" id="KW-1133">Transmembrane helix</keyword>
<dbReference type="Pfam" id="PF00528">
    <property type="entry name" value="BPD_transp_1"/>
    <property type="match status" value="1"/>
</dbReference>
<reference evidence="8 9" key="1">
    <citation type="submission" date="2016-10" db="EMBL/GenBank/DDBJ databases">
        <authorList>
            <person name="Varghese N."/>
            <person name="Submissions S."/>
        </authorList>
    </citation>
    <scope>NUCLEOTIDE SEQUENCE [LARGE SCALE GENOMIC DNA]</scope>
    <source>
        <strain evidence="8 9">WC1T17</strain>
    </source>
</reference>
<dbReference type="SUPFAM" id="SSF161098">
    <property type="entry name" value="MetI-like"/>
    <property type="match status" value="1"/>
</dbReference>
<dbReference type="PANTHER" id="PTHR30177">
    <property type="entry name" value="GLYCINE BETAINE/L-PROLINE TRANSPORT SYSTEM PERMEASE PROTEIN PROW"/>
    <property type="match status" value="1"/>
</dbReference>
<proteinExistence type="inferred from homology"/>
<dbReference type="InterPro" id="IPR000515">
    <property type="entry name" value="MetI-like"/>
</dbReference>
<evidence type="ECO:0000256" key="1">
    <source>
        <dbReference type="ARBA" id="ARBA00004141"/>
    </source>
</evidence>
<keyword evidence="5 6" id="KW-0472">Membrane</keyword>
<dbReference type="Gene3D" id="1.10.3720.10">
    <property type="entry name" value="MetI-like"/>
    <property type="match status" value="1"/>
</dbReference>